<evidence type="ECO:0000259" key="1">
    <source>
        <dbReference type="Pfam" id="PF21757"/>
    </source>
</evidence>
<comment type="caution">
    <text evidence="2">The sequence shown here is derived from an EMBL/GenBank/DDBJ whole genome shotgun (WGS) entry which is preliminary data.</text>
</comment>
<dbReference type="InterPro" id="IPR049222">
    <property type="entry name" value="DUF6870"/>
</dbReference>
<organism evidence="2">
    <name type="scientific">human gut metagenome</name>
    <dbReference type="NCBI Taxonomy" id="408170"/>
    <lineage>
        <taxon>unclassified sequences</taxon>
        <taxon>metagenomes</taxon>
        <taxon>organismal metagenomes</taxon>
    </lineage>
</organism>
<gene>
    <name evidence="2" type="ORF">OBE_06090</name>
</gene>
<dbReference type="Pfam" id="PF21757">
    <property type="entry name" value="DUF6870"/>
    <property type="match status" value="1"/>
</dbReference>
<dbReference type="AlphaFoldDB" id="K1SZT3"/>
<protein>
    <recommendedName>
        <fullName evidence="1">DUF6870 domain-containing protein</fullName>
    </recommendedName>
</protein>
<dbReference type="EMBL" id="AJWZ01004178">
    <property type="protein sequence ID" value="EKC66162.1"/>
    <property type="molecule type" value="Genomic_DNA"/>
</dbReference>
<accession>K1SZT3</accession>
<proteinExistence type="predicted"/>
<evidence type="ECO:0000313" key="2">
    <source>
        <dbReference type="EMBL" id="EKC66162.1"/>
    </source>
</evidence>
<reference evidence="2" key="1">
    <citation type="journal article" date="2013" name="Environ. Microbiol.">
        <title>Microbiota from the distal guts of lean and obese adolescents exhibit partial functional redundancy besides clear differences in community structure.</title>
        <authorList>
            <person name="Ferrer M."/>
            <person name="Ruiz A."/>
            <person name="Lanza F."/>
            <person name="Haange S.B."/>
            <person name="Oberbach A."/>
            <person name="Till H."/>
            <person name="Bargiela R."/>
            <person name="Campoy C."/>
            <person name="Segura M.T."/>
            <person name="Richter M."/>
            <person name="von Bergen M."/>
            <person name="Seifert J."/>
            <person name="Suarez A."/>
        </authorList>
    </citation>
    <scope>NUCLEOTIDE SEQUENCE</scope>
</reference>
<sequence length="80" mass="9181">MGEVIKMRNYENDPRTLDSLVDIRDVKVDPAQPPEERIRSYVQQVKDPYCFRVGGVKVRVAYAGKDETLNDSFCNMISTL</sequence>
<name>K1SZT3_9ZZZZ</name>
<feature type="domain" description="DUF6870" evidence="1">
    <location>
        <begin position="18"/>
        <end position="77"/>
    </location>
</feature>